<feature type="compositionally biased region" description="Basic and acidic residues" evidence="1">
    <location>
        <begin position="189"/>
        <end position="200"/>
    </location>
</feature>
<feature type="transmembrane region" description="Helical" evidence="2">
    <location>
        <begin position="12"/>
        <end position="42"/>
    </location>
</feature>
<keyword evidence="4" id="KW-1185">Reference proteome</keyword>
<evidence type="ECO:0000256" key="1">
    <source>
        <dbReference type="SAM" id="MobiDB-lite"/>
    </source>
</evidence>
<evidence type="ECO:0000313" key="4">
    <source>
        <dbReference type="Proteomes" id="UP000550501"/>
    </source>
</evidence>
<dbReference type="GO" id="GO:0016020">
    <property type="term" value="C:membrane"/>
    <property type="evidence" value="ECO:0007669"/>
    <property type="project" value="InterPro"/>
</dbReference>
<comment type="caution">
    <text evidence="3">The sequence shown here is derived from an EMBL/GenBank/DDBJ whole genome shotgun (WGS) entry which is preliminary data.</text>
</comment>
<dbReference type="PANTHER" id="PTHR35335:SF1">
    <property type="entry name" value="UPF0716 PROTEIN FXSA"/>
    <property type="match status" value="1"/>
</dbReference>
<dbReference type="AlphaFoldDB" id="A0A839QLB8"/>
<dbReference type="PANTHER" id="PTHR35335">
    <property type="entry name" value="UPF0716 PROTEIN FXSA"/>
    <property type="match status" value="1"/>
</dbReference>
<dbReference type="Proteomes" id="UP000550501">
    <property type="component" value="Unassembled WGS sequence"/>
</dbReference>
<gene>
    <name evidence="3" type="ORF">FHR72_004508</name>
</gene>
<name>A0A839QLB8_MYCIR</name>
<keyword evidence="2" id="KW-0812">Transmembrane</keyword>
<organism evidence="3 4">
    <name type="scientific">Mycolicibacterium iranicum</name>
    <name type="common">Mycobacterium iranicum</name>
    <dbReference type="NCBI Taxonomy" id="912594"/>
    <lineage>
        <taxon>Bacteria</taxon>
        <taxon>Bacillati</taxon>
        <taxon>Actinomycetota</taxon>
        <taxon>Actinomycetes</taxon>
        <taxon>Mycobacteriales</taxon>
        <taxon>Mycobacteriaceae</taxon>
        <taxon>Mycolicibacterium</taxon>
    </lineage>
</organism>
<feature type="region of interest" description="Disordered" evidence="1">
    <location>
        <begin position="153"/>
        <end position="200"/>
    </location>
</feature>
<reference evidence="3 4" key="1">
    <citation type="submission" date="2020-08" db="EMBL/GenBank/DDBJ databases">
        <title>The Agave Microbiome: Exploring the role of microbial communities in plant adaptations to desert environments.</title>
        <authorList>
            <person name="Partida-Martinez L.P."/>
        </authorList>
    </citation>
    <scope>NUCLEOTIDE SEQUENCE [LARGE SCALE GENOMIC DNA]</scope>
    <source>
        <strain evidence="3 4">AT2.18</strain>
    </source>
</reference>
<dbReference type="Pfam" id="PF04186">
    <property type="entry name" value="FxsA"/>
    <property type="match status" value="1"/>
</dbReference>
<keyword evidence="2" id="KW-1133">Transmembrane helix</keyword>
<evidence type="ECO:0000313" key="3">
    <source>
        <dbReference type="EMBL" id="MBB2993001.1"/>
    </source>
</evidence>
<feature type="transmembrane region" description="Helical" evidence="2">
    <location>
        <begin position="70"/>
        <end position="95"/>
    </location>
</feature>
<dbReference type="EMBL" id="JACHVU010000013">
    <property type="protein sequence ID" value="MBB2993001.1"/>
    <property type="molecule type" value="Genomic_DNA"/>
</dbReference>
<proteinExistence type="predicted"/>
<protein>
    <submittedName>
        <fullName evidence="3">UPF0716 protein FxsA</fullName>
    </submittedName>
</protein>
<sequence length="200" mass="20671">MRLFLLYAVVELAVLVALVSTIGFGWTLLLVAAVFLLGLALAGSQLRRHLQRLRAGLSLADAQGAVTDSVLVALGTVLVVIPGLASSALGALLLLPPTRAAARPLVTALAARRAPLIVGVGTMGSAAARSRMRGEYVDGEVIDVHDVGDPVVFDDGAPGRRDAADPVVFDDGAPGRRDAADPVVSEDGVTGRRELPRSPE</sequence>
<evidence type="ECO:0000256" key="2">
    <source>
        <dbReference type="SAM" id="Phobius"/>
    </source>
</evidence>
<accession>A0A839QLB8</accession>
<keyword evidence="2" id="KW-0472">Membrane</keyword>
<dbReference type="InterPro" id="IPR007313">
    <property type="entry name" value="FxsA"/>
</dbReference>
<dbReference type="NCBIfam" id="NF008528">
    <property type="entry name" value="PRK11463.1-2"/>
    <property type="match status" value="1"/>
</dbReference>